<dbReference type="PROSITE" id="PS00917">
    <property type="entry name" value="ASN_GLN_ASE_2"/>
    <property type="match status" value="1"/>
</dbReference>
<dbReference type="Proteomes" id="UP001236559">
    <property type="component" value="Unassembled WGS sequence"/>
</dbReference>
<proteinExistence type="inferred from homology"/>
<dbReference type="InterPro" id="IPR040919">
    <property type="entry name" value="Asparaginase_C"/>
</dbReference>
<dbReference type="SMART" id="SM00870">
    <property type="entry name" value="Asparaginase"/>
    <property type="match status" value="1"/>
</dbReference>
<evidence type="ECO:0000256" key="3">
    <source>
        <dbReference type="ARBA" id="ARBA00022801"/>
    </source>
</evidence>
<feature type="domain" description="Asparaginase/glutaminase C-terminal" evidence="8">
    <location>
        <begin position="203"/>
        <end position="318"/>
    </location>
</feature>
<dbReference type="SUPFAM" id="SSF53774">
    <property type="entry name" value="Glutaminase/Asparaginase"/>
    <property type="match status" value="1"/>
</dbReference>
<comment type="catalytic activity">
    <reaction evidence="4">
        <text>L-asparagine + H2O = L-aspartate + NH4(+)</text>
        <dbReference type="Rhea" id="RHEA:21016"/>
        <dbReference type="ChEBI" id="CHEBI:15377"/>
        <dbReference type="ChEBI" id="CHEBI:28938"/>
        <dbReference type="ChEBI" id="CHEBI:29991"/>
        <dbReference type="ChEBI" id="CHEBI:58048"/>
        <dbReference type="EC" id="3.5.1.1"/>
    </reaction>
</comment>
<dbReference type="PANTHER" id="PTHR11707">
    <property type="entry name" value="L-ASPARAGINASE"/>
    <property type="match status" value="1"/>
</dbReference>
<comment type="caution">
    <text evidence="9">The sequence shown here is derived from an EMBL/GenBank/DDBJ whole genome shotgun (WGS) entry which is preliminary data.</text>
</comment>
<dbReference type="InterPro" id="IPR006034">
    <property type="entry name" value="Asparaginase/glutaminase-like"/>
</dbReference>
<dbReference type="InterPro" id="IPR027473">
    <property type="entry name" value="L-asparaginase_C"/>
</dbReference>
<dbReference type="Gene3D" id="3.40.50.40">
    <property type="match status" value="1"/>
</dbReference>
<evidence type="ECO:0000259" key="8">
    <source>
        <dbReference type="Pfam" id="PF17763"/>
    </source>
</evidence>
<feature type="active site" evidence="5">
    <location>
        <position position="12"/>
    </location>
</feature>
<evidence type="ECO:0000256" key="2">
    <source>
        <dbReference type="ARBA" id="ARBA00012920"/>
    </source>
</evidence>
<dbReference type="PROSITE" id="PS51732">
    <property type="entry name" value="ASN_GLN_ASE_3"/>
    <property type="match status" value="1"/>
</dbReference>
<name>A0ABU0ASY1_9FIRM</name>
<dbReference type="InterPro" id="IPR027474">
    <property type="entry name" value="L-asparaginase_N"/>
</dbReference>
<evidence type="ECO:0000256" key="4">
    <source>
        <dbReference type="ARBA" id="ARBA00049366"/>
    </source>
</evidence>
<dbReference type="InterPro" id="IPR006033">
    <property type="entry name" value="AsnA_fam"/>
</dbReference>
<gene>
    <name evidence="9" type="ORF">J2S72_000353</name>
</gene>
<evidence type="ECO:0000256" key="1">
    <source>
        <dbReference type="ARBA" id="ARBA00010518"/>
    </source>
</evidence>
<evidence type="ECO:0000313" key="9">
    <source>
        <dbReference type="EMBL" id="MDQ0274345.1"/>
    </source>
</evidence>
<dbReference type="GO" id="GO:0004067">
    <property type="term" value="F:asparaginase activity"/>
    <property type="evidence" value="ECO:0007669"/>
    <property type="project" value="UniProtKB-EC"/>
</dbReference>
<dbReference type="EC" id="3.5.1.1" evidence="2"/>
<dbReference type="PRINTS" id="PR00139">
    <property type="entry name" value="ASNGLNASE"/>
</dbReference>
<dbReference type="PIRSF" id="PIRSF500176">
    <property type="entry name" value="L_ASNase"/>
    <property type="match status" value="1"/>
</dbReference>
<feature type="active site" evidence="6">
    <location>
        <position position="84"/>
    </location>
</feature>
<dbReference type="InterPro" id="IPR036152">
    <property type="entry name" value="Asp/glu_Ase-like_sf"/>
</dbReference>
<evidence type="ECO:0000256" key="6">
    <source>
        <dbReference type="PROSITE-ProRule" id="PRU10100"/>
    </source>
</evidence>
<dbReference type="EMBL" id="JAUSTN010000002">
    <property type="protein sequence ID" value="MDQ0274345.1"/>
    <property type="molecule type" value="Genomic_DNA"/>
</dbReference>
<dbReference type="InterPro" id="IPR020827">
    <property type="entry name" value="Asparaginase/glutaminase_AS1"/>
</dbReference>
<keyword evidence="10" id="KW-1185">Reference proteome</keyword>
<organism evidence="9 10">
    <name type="scientific">Peptoniphilus koenoeneniae</name>
    <dbReference type="NCBI Taxonomy" id="507751"/>
    <lineage>
        <taxon>Bacteria</taxon>
        <taxon>Bacillati</taxon>
        <taxon>Bacillota</taxon>
        <taxon>Tissierellia</taxon>
        <taxon>Tissierellales</taxon>
        <taxon>Peptoniphilaceae</taxon>
        <taxon>Peptoniphilus</taxon>
    </lineage>
</organism>
<accession>A0ABU0ASY1</accession>
<evidence type="ECO:0000313" key="10">
    <source>
        <dbReference type="Proteomes" id="UP001236559"/>
    </source>
</evidence>
<reference evidence="9 10" key="1">
    <citation type="submission" date="2023-07" db="EMBL/GenBank/DDBJ databases">
        <title>Genomic Encyclopedia of Type Strains, Phase IV (KMG-IV): sequencing the most valuable type-strain genomes for metagenomic binning, comparative biology and taxonomic classification.</title>
        <authorList>
            <person name="Goeker M."/>
        </authorList>
    </citation>
    <scope>NUCLEOTIDE SEQUENCE [LARGE SCALE GENOMIC DNA]</scope>
    <source>
        <strain evidence="9 10">DSM 22616</strain>
    </source>
</reference>
<dbReference type="NCBIfam" id="TIGR00519">
    <property type="entry name" value="asnASE_I"/>
    <property type="match status" value="1"/>
</dbReference>
<protein>
    <recommendedName>
        <fullName evidence="2">asparaginase</fullName>
        <ecNumber evidence="2">3.5.1.1</ecNumber>
    </recommendedName>
</protein>
<evidence type="ECO:0000256" key="5">
    <source>
        <dbReference type="PROSITE-ProRule" id="PRU10099"/>
    </source>
</evidence>
<keyword evidence="3 9" id="KW-0378">Hydrolase</keyword>
<dbReference type="Pfam" id="PF17763">
    <property type="entry name" value="Asparaginase_C"/>
    <property type="match status" value="1"/>
</dbReference>
<dbReference type="InterPro" id="IPR027475">
    <property type="entry name" value="Asparaginase/glutaminase_AS2"/>
</dbReference>
<dbReference type="SFLD" id="SFLDS00057">
    <property type="entry name" value="Glutaminase/Asparaginase"/>
    <property type="match status" value="1"/>
</dbReference>
<dbReference type="CDD" id="cd08963">
    <property type="entry name" value="L-asparaginase_I"/>
    <property type="match status" value="1"/>
</dbReference>
<dbReference type="Pfam" id="PF00710">
    <property type="entry name" value="Asparaginase"/>
    <property type="match status" value="1"/>
</dbReference>
<dbReference type="Gene3D" id="3.40.50.1170">
    <property type="entry name" value="L-asparaginase, N-terminal domain"/>
    <property type="match status" value="1"/>
</dbReference>
<dbReference type="InterPro" id="IPR041725">
    <property type="entry name" value="L-asparaginase_I"/>
</dbReference>
<dbReference type="PANTHER" id="PTHR11707:SF28">
    <property type="entry name" value="60 KDA LYSOPHOSPHOLIPASE"/>
    <property type="match status" value="1"/>
</dbReference>
<sequence>MKNILLIATGGTIASVHTDMGLSPSTQADELLKFVPEVKEFANVKVKQVLNIDSTNIEPEHWIKISEVIKENYDYDGFVITHGTDTMAFTAAALSYLIQNSEKPIILTGAQKPISERITDGIKNLKDAIRFASEDNVRGVYIVFDGKAIVGTRAKKLRSKSFSAFDSINYPNAAFIDGNKIYRYVDEEVNKEEVKFYDKLNPKVFNLKLTPGMEPDILNYIFKFYDGVILETYGVGGIPFESRRNFLKELNKHKDKIVVIATQVMLEGSDAMTYEVGYRFLKSQKVIEAYDMTVEACLVKLMWILAITKDYDEVRKLFYKKINKDILRGED</sequence>
<evidence type="ECO:0000259" key="7">
    <source>
        <dbReference type="Pfam" id="PF00710"/>
    </source>
</evidence>
<feature type="domain" description="L-asparaginase N-terminal" evidence="7">
    <location>
        <begin position="3"/>
        <end position="182"/>
    </location>
</feature>
<comment type="similarity">
    <text evidence="1">Belongs to the asparaginase 1 family.</text>
</comment>
<dbReference type="PIRSF" id="PIRSF001220">
    <property type="entry name" value="L-ASNase_gatD"/>
    <property type="match status" value="1"/>
</dbReference>
<dbReference type="PROSITE" id="PS00144">
    <property type="entry name" value="ASN_GLN_ASE_1"/>
    <property type="match status" value="1"/>
</dbReference>
<dbReference type="InterPro" id="IPR037152">
    <property type="entry name" value="L-asparaginase_N_sf"/>
</dbReference>
<dbReference type="RefSeq" id="WP_023054737.1">
    <property type="nucleotide sequence ID" value="NZ_JAUSTN010000002.1"/>
</dbReference>